<name>A0A1H0J0X3_9PSEU</name>
<dbReference type="Pfam" id="PF14361">
    <property type="entry name" value="RsbRD_N"/>
    <property type="match status" value="1"/>
</dbReference>
<dbReference type="EMBL" id="FNIX01000002">
    <property type="protein sequence ID" value="SDO37384.1"/>
    <property type="molecule type" value="Genomic_DNA"/>
</dbReference>
<evidence type="ECO:0000313" key="3">
    <source>
        <dbReference type="EMBL" id="SDO37384.1"/>
    </source>
</evidence>
<organism evidence="3 4">
    <name type="scientific">Lentzea jiangxiensis</name>
    <dbReference type="NCBI Taxonomy" id="641025"/>
    <lineage>
        <taxon>Bacteria</taxon>
        <taxon>Bacillati</taxon>
        <taxon>Actinomycetota</taxon>
        <taxon>Actinomycetes</taxon>
        <taxon>Pseudonocardiales</taxon>
        <taxon>Pseudonocardiaceae</taxon>
        <taxon>Lentzea</taxon>
    </lineage>
</organism>
<dbReference type="SUPFAM" id="SSF52091">
    <property type="entry name" value="SpoIIaa-like"/>
    <property type="match status" value="1"/>
</dbReference>
<reference evidence="4" key="1">
    <citation type="submission" date="2016-10" db="EMBL/GenBank/DDBJ databases">
        <authorList>
            <person name="Varghese N."/>
            <person name="Submissions S."/>
        </authorList>
    </citation>
    <scope>NUCLEOTIDE SEQUENCE [LARGE SCALE GENOMIC DNA]</scope>
    <source>
        <strain evidence="4">CGMCC 4.6609</strain>
    </source>
</reference>
<dbReference type="PANTHER" id="PTHR33745:SF3">
    <property type="entry name" value="RSBT CO-ANTAGONIST PROTEIN RSBRC"/>
    <property type="match status" value="1"/>
</dbReference>
<dbReference type="STRING" id="641025.SAMN05421507_102325"/>
<keyword evidence="1" id="KW-0597">Phosphoprotein</keyword>
<evidence type="ECO:0000313" key="4">
    <source>
        <dbReference type="Proteomes" id="UP000199691"/>
    </source>
</evidence>
<gene>
    <name evidence="3" type="ORF">SAMN05421507_102325</name>
</gene>
<accession>A0A1H0J0X3</accession>
<dbReference type="PANTHER" id="PTHR33745">
    <property type="entry name" value="RSBT ANTAGONIST PROTEIN RSBS-RELATED"/>
    <property type="match status" value="1"/>
</dbReference>
<feature type="domain" description="STAS" evidence="2">
    <location>
        <begin position="158"/>
        <end position="269"/>
    </location>
</feature>
<proteinExistence type="predicted"/>
<dbReference type="AlphaFoldDB" id="A0A1H0J0X3"/>
<dbReference type="Proteomes" id="UP000199691">
    <property type="component" value="Unassembled WGS sequence"/>
</dbReference>
<dbReference type="InterPro" id="IPR036513">
    <property type="entry name" value="STAS_dom_sf"/>
</dbReference>
<protein>
    <submittedName>
        <fullName evidence="3">RsbT co-antagonist protein RsbR</fullName>
    </submittedName>
</protein>
<dbReference type="PROSITE" id="PS50801">
    <property type="entry name" value="STAS"/>
    <property type="match status" value="1"/>
</dbReference>
<dbReference type="InterPro" id="IPR002645">
    <property type="entry name" value="STAS_dom"/>
</dbReference>
<sequence length="283" mass="31336">MTSDAGHAPRLIELLRTNTESLIDKWVDAVAVLLRGRSTKAELESDFKEFFAVLLPLVGTDGRDTSRPEFAEIRSLLEEYSRNRVRSGFTPSETASSLFSLKREVFGLTEGDEDPELFRQVLEFSSLLDALGLLTFEFYARAREEIIREQSEQLLELTTPVVKIWEGVLAVPLVGTLDSARTQVVMEKLLEMLVETGSEHAIIDITGVFAVDTQVAQHLLKTVVAARLMGAECIVSGIRPQIAQTIVALGIEFGDIVTKASLADALRHALRRDGVDVVRREVV</sequence>
<dbReference type="RefSeq" id="WP_218130203.1">
    <property type="nucleotide sequence ID" value="NZ_FNIX01000002.1"/>
</dbReference>
<dbReference type="InterPro" id="IPR025751">
    <property type="entry name" value="RsbRD_N_dom"/>
</dbReference>
<dbReference type="Gene3D" id="3.30.750.24">
    <property type="entry name" value="STAS domain"/>
    <property type="match status" value="1"/>
</dbReference>
<dbReference type="Pfam" id="PF01740">
    <property type="entry name" value="STAS"/>
    <property type="match status" value="1"/>
</dbReference>
<dbReference type="InterPro" id="IPR051932">
    <property type="entry name" value="Bact_StressResp_Reg"/>
</dbReference>
<dbReference type="CDD" id="cd07041">
    <property type="entry name" value="STAS_RsbR_RsbS_like"/>
    <property type="match status" value="1"/>
</dbReference>
<evidence type="ECO:0000259" key="2">
    <source>
        <dbReference type="PROSITE" id="PS50801"/>
    </source>
</evidence>
<keyword evidence="4" id="KW-1185">Reference proteome</keyword>
<evidence type="ECO:0000256" key="1">
    <source>
        <dbReference type="ARBA" id="ARBA00022553"/>
    </source>
</evidence>